<keyword evidence="5 7" id="KW-0687">Ribonucleoprotein</keyword>
<dbReference type="InterPro" id="IPR022801">
    <property type="entry name" value="Ribosomal_uS4"/>
</dbReference>
<comment type="similarity">
    <text evidence="1 7 8">Belongs to the universal ribosomal protein uS4 family.</text>
</comment>
<evidence type="ECO:0000256" key="5">
    <source>
        <dbReference type="ARBA" id="ARBA00023274"/>
    </source>
</evidence>
<evidence type="ECO:0000256" key="6">
    <source>
        <dbReference type="ARBA" id="ARBA00035254"/>
    </source>
</evidence>
<dbReference type="PROSITE" id="PS50889">
    <property type="entry name" value="S4"/>
    <property type="match status" value="1"/>
</dbReference>
<evidence type="ECO:0000313" key="11">
    <source>
        <dbReference type="EMBL" id="MBC8575713.1"/>
    </source>
</evidence>
<dbReference type="InterPro" id="IPR001912">
    <property type="entry name" value="Ribosomal_uS4_N"/>
</dbReference>
<keyword evidence="3 7" id="KW-0694">RNA-binding</keyword>
<protein>
    <recommendedName>
        <fullName evidence="6 7">Small ribosomal subunit protein uS4</fullName>
    </recommendedName>
</protein>
<dbReference type="PANTHER" id="PTHR11831:SF4">
    <property type="entry name" value="SMALL RIBOSOMAL SUBUNIT PROTEIN US4M"/>
    <property type="match status" value="1"/>
</dbReference>
<dbReference type="HAMAP" id="MF_01306_B">
    <property type="entry name" value="Ribosomal_uS4_B"/>
    <property type="match status" value="1"/>
</dbReference>
<comment type="subunit">
    <text evidence="7">Part of the 30S ribosomal subunit. Contacts protein S5. The interaction surface between S4 and S5 is involved in control of translational fidelity.</text>
</comment>
<dbReference type="SMART" id="SM01390">
    <property type="entry name" value="Ribosomal_S4"/>
    <property type="match status" value="1"/>
</dbReference>
<organism evidence="11 12">
    <name type="scientific">Yanshouia hominis</name>
    <dbReference type="NCBI Taxonomy" id="2763673"/>
    <lineage>
        <taxon>Bacteria</taxon>
        <taxon>Bacillati</taxon>
        <taxon>Bacillota</taxon>
        <taxon>Clostridia</taxon>
        <taxon>Eubacteriales</taxon>
        <taxon>Oscillospiraceae</taxon>
        <taxon>Yanshouia</taxon>
    </lineage>
</organism>
<evidence type="ECO:0000259" key="9">
    <source>
        <dbReference type="SMART" id="SM00363"/>
    </source>
</evidence>
<keyword evidence="2 7" id="KW-0699">rRNA-binding</keyword>
<feature type="domain" description="RNA-binding S4" evidence="9">
    <location>
        <begin position="88"/>
        <end position="150"/>
    </location>
</feature>
<dbReference type="SUPFAM" id="SSF55174">
    <property type="entry name" value="Alpha-L RNA-binding motif"/>
    <property type="match status" value="1"/>
</dbReference>
<comment type="caution">
    <text evidence="11">The sequence shown here is derived from an EMBL/GenBank/DDBJ whole genome shotgun (WGS) entry which is preliminary data.</text>
</comment>
<feature type="domain" description="Small ribosomal subunit protein uS4 N-terminal" evidence="10">
    <location>
        <begin position="3"/>
        <end position="87"/>
    </location>
</feature>
<dbReference type="InterPro" id="IPR005709">
    <property type="entry name" value="Ribosomal_uS4_bac-type"/>
</dbReference>
<evidence type="ECO:0000256" key="2">
    <source>
        <dbReference type="ARBA" id="ARBA00022730"/>
    </source>
</evidence>
<name>A0ABR7NJB0_9FIRM</name>
<gene>
    <name evidence="7 11" type="primary">rpsD</name>
    <name evidence="11" type="ORF">H8717_04700</name>
</gene>
<dbReference type="NCBIfam" id="TIGR01017">
    <property type="entry name" value="rpsD_bact"/>
    <property type="match status" value="1"/>
</dbReference>
<dbReference type="Pfam" id="PF00163">
    <property type="entry name" value="Ribosomal_S4"/>
    <property type="match status" value="1"/>
</dbReference>
<evidence type="ECO:0000256" key="7">
    <source>
        <dbReference type="HAMAP-Rule" id="MF_01306"/>
    </source>
</evidence>
<dbReference type="GO" id="GO:0005840">
    <property type="term" value="C:ribosome"/>
    <property type="evidence" value="ECO:0007669"/>
    <property type="project" value="UniProtKB-KW"/>
</dbReference>
<keyword evidence="4 7" id="KW-0689">Ribosomal protein</keyword>
<comment type="function">
    <text evidence="7">One of the primary rRNA binding proteins, it binds directly to 16S rRNA where it nucleates assembly of the body of the 30S subunit.</text>
</comment>
<evidence type="ECO:0000256" key="3">
    <source>
        <dbReference type="ARBA" id="ARBA00022884"/>
    </source>
</evidence>
<reference evidence="11 12" key="1">
    <citation type="submission" date="2020-08" db="EMBL/GenBank/DDBJ databases">
        <title>Genome public.</title>
        <authorList>
            <person name="Liu C."/>
            <person name="Sun Q."/>
        </authorList>
    </citation>
    <scope>NUCLEOTIDE SEQUENCE [LARGE SCALE GENOMIC DNA]</scope>
    <source>
        <strain evidence="11 12">BX1</strain>
    </source>
</reference>
<dbReference type="NCBIfam" id="NF003717">
    <property type="entry name" value="PRK05327.1"/>
    <property type="match status" value="1"/>
</dbReference>
<dbReference type="RefSeq" id="WP_093370785.1">
    <property type="nucleotide sequence ID" value="NZ_JACRTB010000006.1"/>
</dbReference>
<dbReference type="Gene3D" id="3.10.290.10">
    <property type="entry name" value="RNA-binding S4 domain"/>
    <property type="match status" value="1"/>
</dbReference>
<dbReference type="Proteomes" id="UP000658131">
    <property type="component" value="Unassembled WGS sequence"/>
</dbReference>
<dbReference type="PROSITE" id="PS00632">
    <property type="entry name" value="RIBOSOMAL_S4"/>
    <property type="match status" value="1"/>
</dbReference>
<dbReference type="SMART" id="SM00363">
    <property type="entry name" value="S4"/>
    <property type="match status" value="1"/>
</dbReference>
<dbReference type="InterPro" id="IPR036986">
    <property type="entry name" value="S4_RNA-bd_sf"/>
</dbReference>
<evidence type="ECO:0000256" key="8">
    <source>
        <dbReference type="RuleBase" id="RU003699"/>
    </source>
</evidence>
<dbReference type="PANTHER" id="PTHR11831">
    <property type="entry name" value="30S 40S RIBOSOMAL PROTEIN"/>
    <property type="match status" value="1"/>
</dbReference>
<dbReference type="Gene3D" id="1.10.1050.10">
    <property type="entry name" value="Ribosomal Protein S4 Delta 41, Chain A, domain 1"/>
    <property type="match status" value="1"/>
</dbReference>
<comment type="function">
    <text evidence="7">With S5 and S12 plays an important role in translational accuracy.</text>
</comment>
<accession>A0ABR7NJB0</accession>
<evidence type="ECO:0000259" key="10">
    <source>
        <dbReference type="SMART" id="SM01390"/>
    </source>
</evidence>
<dbReference type="Pfam" id="PF01479">
    <property type="entry name" value="S4"/>
    <property type="match status" value="1"/>
</dbReference>
<keyword evidence="12" id="KW-1185">Reference proteome</keyword>
<dbReference type="CDD" id="cd00165">
    <property type="entry name" value="S4"/>
    <property type="match status" value="1"/>
</dbReference>
<dbReference type="InterPro" id="IPR018079">
    <property type="entry name" value="Ribosomal_uS4_CS"/>
</dbReference>
<evidence type="ECO:0000313" key="12">
    <source>
        <dbReference type="Proteomes" id="UP000658131"/>
    </source>
</evidence>
<dbReference type="InterPro" id="IPR002942">
    <property type="entry name" value="S4_RNA-bd"/>
</dbReference>
<dbReference type="EMBL" id="JACRTB010000006">
    <property type="protein sequence ID" value="MBC8575713.1"/>
    <property type="molecule type" value="Genomic_DNA"/>
</dbReference>
<evidence type="ECO:0000256" key="4">
    <source>
        <dbReference type="ARBA" id="ARBA00022980"/>
    </source>
</evidence>
<sequence>MATNKQPVLKRCKTLKISPAVMGIHKETHRNQKQNMRRKQSEYALQLQEKQKLKFIYGVLEKQFHKYFLMADKAQGITGEVLLQLLERRLDNVVFRLGYANTRREARQLIGHGHFTVNGAKVDIPSYLVKAGDVIAVREKSRSSVKFAQIMEANAKWLVPKWLTKDANNFSGTVVALPAREELDFECAEHLVVELYSK</sequence>
<evidence type="ECO:0000256" key="1">
    <source>
        <dbReference type="ARBA" id="ARBA00007465"/>
    </source>
</evidence>
<proteinExistence type="inferred from homology"/>